<comment type="caution">
    <text evidence="1">The sequence shown here is derived from an EMBL/GenBank/DDBJ whole genome shotgun (WGS) entry which is preliminary data.</text>
</comment>
<dbReference type="Proteomes" id="UP000265566">
    <property type="component" value="Chromosome 7"/>
</dbReference>
<accession>A0A396H6S0</accession>
<proteinExistence type="predicted"/>
<evidence type="ECO:0000313" key="2">
    <source>
        <dbReference type="Proteomes" id="UP000265566"/>
    </source>
</evidence>
<organism evidence="1 2">
    <name type="scientific">Medicago truncatula</name>
    <name type="common">Barrel medic</name>
    <name type="synonym">Medicago tribuloides</name>
    <dbReference type="NCBI Taxonomy" id="3880"/>
    <lineage>
        <taxon>Eukaryota</taxon>
        <taxon>Viridiplantae</taxon>
        <taxon>Streptophyta</taxon>
        <taxon>Embryophyta</taxon>
        <taxon>Tracheophyta</taxon>
        <taxon>Spermatophyta</taxon>
        <taxon>Magnoliopsida</taxon>
        <taxon>eudicotyledons</taxon>
        <taxon>Gunneridae</taxon>
        <taxon>Pentapetalae</taxon>
        <taxon>rosids</taxon>
        <taxon>fabids</taxon>
        <taxon>Fabales</taxon>
        <taxon>Fabaceae</taxon>
        <taxon>Papilionoideae</taxon>
        <taxon>50 kb inversion clade</taxon>
        <taxon>NPAAA clade</taxon>
        <taxon>Hologalegina</taxon>
        <taxon>IRL clade</taxon>
        <taxon>Trifolieae</taxon>
        <taxon>Medicago</taxon>
    </lineage>
</organism>
<reference evidence="2" key="1">
    <citation type="journal article" date="2018" name="Nat. Plants">
        <title>Whole-genome landscape of Medicago truncatula symbiotic genes.</title>
        <authorList>
            <person name="Pecrix Y."/>
            <person name="Staton S.E."/>
            <person name="Sallet E."/>
            <person name="Lelandais-Briere C."/>
            <person name="Moreau S."/>
            <person name="Carrere S."/>
            <person name="Blein T."/>
            <person name="Jardinaud M.F."/>
            <person name="Latrasse D."/>
            <person name="Zouine M."/>
            <person name="Zahm M."/>
            <person name="Kreplak J."/>
            <person name="Mayjonade B."/>
            <person name="Satge C."/>
            <person name="Perez M."/>
            <person name="Cauet S."/>
            <person name="Marande W."/>
            <person name="Chantry-Darmon C."/>
            <person name="Lopez-Roques C."/>
            <person name="Bouchez O."/>
            <person name="Berard A."/>
            <person name="Debelle F."/>
            <person name="Munos S."/>
            <person name="Bendahmane A."/>
            <person name="Berges H."/>
            <person name="Niebel A."/>
            <person name="Buitink J."/>
            <person name="Frugier F."/>
            <person name="Benhamed M."/>
            <person name="Crespi M."/>
            <person name="Gouzy J."/>
            <person name="Gamas P."/>
        </authorList>
    </citation>
    <scope>NUCLEOTIDE SEQUENCE [LARGE SCALE GENOMIC DNA]</scope>
    <source>
        <strain evidence="2">cv. Jemalong A17</strain>
    </source>
</reference>
<sequence length="56" mass="6477">MSCILINLIKFHLSKHLIIDWLQNITIILLKLAIALNFPSLCLNNGDRKEQEGCYH</sequence>
<gene>
    <name evidence="1" type="ORF">MtrunA17_Chr7g0261431</name>
</gene>
<evidence type="ECO:0000313" key="1">
    <source>
        <dbReference type="EMBL" id="RHN48221.1"/>
    </source>
</evidence>
<dbReference type="EMBL" id="PSQE01000007">
    <property type="protein sequence ID" value="RHN48221.1"/>
    <property type="molecule type" value="Genomic_DNA"/>
</dbReference>
<protein>
    <submittedName>
        <fullName evidence="1">Uncharacterized protein</fullName>
    </submittedName>
</protein>
<dbReference type="AlphaFoldDB" id="A0A396H6S0"/>
<dbReference type="Gramene" id="rna42911">
    <property type="protein sequence ID" value="RHN48221.1"/>
    <property type="gene ID" value="gene42911"/>
</dbReference>
<name>A0A396H6S0_MEDTR</name>